<sequence>MYKKVIEVEIEKFEANYQGSDSEKNDLKNLFQKYKGNMNMLFCSVLCSDPKLDSHKFKDILDEDMAAGQLKATKAYHKWAKQVDETEPPADPLKRRKIKIKQRV</sequence>
<name>A0A822YIS5_NELNU</name>
<keyword evidence="4" id="KW-1185">Reference proteome</keyword>
<dbReference type="AlphaFoldDB" id="A0A822YIS5"/>
<feature type="domain" description="DNAJC9 HTH" evidence="2">
    <location>
        <begin position="17"/>
        <end position="84"/>
    </location>
</feature>
<gene>
    <name evidence="3" type="ORF">HUJ06_011243</name>
</gene>
<organism evidence="3 4">
    <name type="scientific">Nelumbo nucifera</name>
    <name type="common">Sacred lotus</name>
    <dbReference type="NCBI Taxonomy" id="4432"/>
    <lineage>
        <taxon>Eukaryota</taxon>
        <taxon>Viridiplantae</taxon>
        <taxon>Streptophyta</taxon>
        <taxon>Embryophyta</taxon>
        <taxon>Tracheophyta</taxon>
        <taxon>Spermatophyta</taxon>
        <taxon>Magnoliopsida</taxon>
        <taxon>Proteales</taxon>
        <taxon>Nelumbonaceae</taxon>
        <taxon>Nelumbo</taxon>
    </lineage>
</organism>
<dbReference type="Proteomes" id="UP000607653">
    <property type="component" value="Unassembled WGS sequence"/>
</dbReference>
<evidence type="ECO:0000313" key="4">
    <source>
        <dbReference type="Proteomes" id="UP000607653"/>
    </source>
</evidence>
<feature type="region of interest" description="Disordered" evidence="1">
    <location>
        <begin position="83"/>
        <end position="104"/>
    </location>
</feature>
<evidence type="ECO:0000313" key="3">
    <source>
        <dbReference type="EMBL" id="DAD32392.1"/>
    </source>
</evidence>
<dbReference type="InterPro" id="IPR042977">
    <property type="entry name" value="AtJ6-like"/>
</dbReference>
<dbReference type="EMBL" id="DUZY01000003">
    <property type="protein sequence ID" value="DAD32392.1"/>
    <property type="molecule type" value="Genomic_DNA"/>
</dbReference>
<feature type="compositionally biased region" description="Basic residues" evidence="1">
    <location>
        <begin position="94"/>
        <end position="104"/>
    </location>
</feature>
<protein>
    <recommendedName>
        <fullName evidence="2">DNAJC9 HTH domain-containing protein</fullName>
    </recommendedName>
</protein>
<dbReference type="PANTHER" id="PTHR44916">
    <property type="entry name" value="CHAPERONE DNAJ-DOMAIN SUPERFAMILY PROTEIN-RELATED"/>
    <property type="match status" value="1"/>
</dbReference>
<dbReference type="PANTHER" id="PTHR44916:SF1">
    <property type="entry name" value="CHAPERONE DNAJ-DOMAIN SUPERFAMILY PROTEIN-RELATED"/>
    <property type="match status" value="1"/>
</dbReference>
<accession>A0A822YIS5</accession>
<dbReference type="Pfam" id="PF23302">
    <property type="entry name" value="HTH_DNAJC9"/>
    <property type="match status" value="1"/>
</dbReference>
<evidence type="ECO:0000259" key="2">
    <source>
        <dbReference type="Pfam" id="PF23302"/>
    </source>
</evidence>
<reference evidence="3 4" key="1">
    <citation type="journal article" date="2020" name="Mol. Biol. Evol.">
        <title>Distinct Expression and Methylation Patterns for Genes with Different Fates following a Single Whole-Genome Duplication in Flowering Plants.</title>
        <authorList>
            <person name="Shi T."/>
            <person name="Rahmani R.S."/>
            <person name="Gugger P.F."/>
            <person name="Wang M."/>
            <person name="Li H."/>
            <person name="Zhang Y."/>
            <person name="Li Z."/>
            <person name="Wang Q."/>
            <person name="Van de Peer Y."/>
            <person name="Marchal K."/>
            <person name="Chen J."/>
        </authorList>
    </citation>
    <scope>NUCLEOTIDE SEQUENCE [LARGE SCALE GENOMIC DNA]</scope>
    <source>
        <tissue evidence="3">Leaf</tissue>
    </source>
</reference>
<proteinExistence type="predicted"/>
<evidence type="ECO:0000256" key="1">
    <source>
        <dbReference type="SAM" id="MobiDB-lite"/>
    </source>
</evidence>
<comment type="caution">
    <text evidence="3">The sequence shown here is derived from an EMBL/GenBank/DDBJ whole genome shotgun (WGS) entry which is preliminary data.</text>
</comment>
<dbReference type="InterPro" id="IPR056453">
    <property type="entry name" value="HTH_DNAJC9"/>
</dbReference>